<accession>A0AAN7U0B7</accession>
<dbReference type="PROSITE" id="PS00108">
    <property type="entry name" value="PROTEIN_KINASE_ST"/>
    <property type="match status" value="1"/>
</dbReference>
<dbReference type="InterPro" id="IPR017441">
    <property type="entry name" value="Protein_kinase_ATP_BS"/>
</dbReference>
<keyword evidence="5" id="KW-0723">Serine/threonine-protein kinase</keyword>
<keyword evidence="12" id="KW-0464">Manganese</keyword>
<name>A0AAN7U0B7_9MYCE</name>
<evidence type="ECO:0000259" key="17">
    <source>
        <dbReference type="PROSITE" id="PS50011"/>
    </source>
</evidence>
<feature type="region of interest" description="Disordered" evidence="16">
    <location>
        <begin position="370"/>
        <end position="397"/>
    </location>
</feature>
<evidence type="ECO:0000256" key="5">
    <source>
        <dbReference type="ARBA" id="ARBA00022527"/>
    </source>
</evidence>
<keyword evidence="10 15" id="KW-0067">ATP-binding</keyword>
<feature type="compositionally biased region" description="Basic residues" evidence="16">
    <location>
        <begin position="480"/>
        <end position="490"/>
    </location>
</feature>
<keyword evidence="6" id="KW-0808">Transferase</keyword>
<comment type="catalytic activity">
    <reaction evidence="14">
        <text>L-seryl-[protein] + ATP = O-phospho-L-seryl-[protein] + ADP + H(+)</text>
        <dbReference type="Rhea" id="RHEA:17989"/>
        <dbReference type="Rhea" id="RHEA-COMP:9863"/>
        <dbReference type="Rhea" id="RHEA-COMP:11604"/>
        <dbReference type="ChEBI" id="CHEBI:15378"/>
        <dbReference type="ChEBI" id="CHEBI:29999"/>
        <dbReference type="ChEBI" id="CHEBI:30616"/>
        <dbReference type="ChEBI" id="CHEBI:83421"/>
        <dbReference type="ChEBI" id="CHEBI:456216"/>
        <dbReference type="EC" id="2.7.11.1"/>
    </reaction>
</comment>
<dbReference type="SMART" id="SM00220">
    <property type="entry name" value="S_TKc"/>
    <property type="match status" value="1"/>
</dbReference>
<evidence type="ECO:0000256" key="11">
    <source>
        <dbReference type="ARBA" id="ARBA00022842"/>
    </source>
</evidence>
<organism evidence="18 19">
    <name type="scientific">Dictyostelium firmibasis</name>
    <dbReference type="NCBI Taxonomy" id="79012"/>
    <lineage>
        <taxon>Eukaryota</taxon>
        <taxon>Amoebozoa</taxon>
        <taxon>Evosea</taxon>
        <taxon>Eumycetozoa</taxon>
        <taxon>Dictyostelia</taxon>
        <taxon>Dictyosteliales</taxon>
        <taxon>Dictyosteliaceae</taxon>
        <taxon>Dictyostelium</taxon>
    </lineage>
</organism>
<dbReference type="InterPro" id="IPR011009">
    <property type="entry name" value="Kinase-like_dom_sf"/>
</dbReference>
<evidence type="ECO:0000313" key="19">
    <source>
        <dbReference type="Proteomes" id="UP001344447"/>
    </source>
</evidence>
<evidence type="ECO:0000256" key="10">
    <source>
        <dbReference type="ARBA" id="ARBA00022840"/>
    </source>
</evidence>
<dbReference type="GO" id="GO:0035556">
    <property type="term" value="P:intracellular signal transduction"/>
    <property type="evidence" value="ECO:0007669"/>
    <property type="project" value="TreeGrafter"/>
</dbReference>
<dbReference type="PANTHER" id="PTHR24346:SF94">
    <property type="entry name" value="NON-SPECIFIC SERINE_THREONINE PROTEIN KINASE"/>
    <property type="match status" value="1"/>
</dbReference>
<dbReference type="GO" id="GO:0005524">
    <property type="term" value="F:ATP binding"/>
    <property type="evidence" value="ECO:0007669"/>
    <property type="project" value="UniProtKB-UniRule"/>
</dbReference>
<dbReference type="GO" id="GO:0005737">
    <property type="term" value="C:cytoplasm"/>
    <property type="evidence" value="ECO:0007669"/>
    <property type="project" value="TreeGrafter"/>
</dbReference>
<evidence type="ECO:0000256" key="3">
    <source>
        <dbReference type="ARBA" id="ARBA00009985"/>
    </source>
</evidence>
<feature type="binding site" evidence="15">
    <location>
        <position position="70"/>
    </location>
    <ligand>
        <name>ATP</name>
        <dbReference type="ChEBI" id="CHEBI:30616"/>
    </ligand>
</feature>
<comment type="cofactor">
    <cofactor evidence="1">
        <name>Mn(2+)</name>
        <dbReference type="ChEBI" id="CHEBI:29035"/>
    </cofactor>
</comment>
<dbReference type="Pfam" id="PF00069">
    <property type="entry name" value="Pkinase"/>
    <property type="match status" value="1"/>
</dbReference>
<feature type="domain" description="Protein kinase" evidence="17">
    <location>
        <begin position="41"/>
        <end position="302"/>
    </location>
</feature>
<evidence type="ECO:0000256" key="9">
    <source>
        <dbReference type="ARBA" id="ARBA00022777"/>
    </source>
</evidence>
<dbReference type="GO" id="GO:0004674">
    <property type="term" value="F:protein serine/threonine kinase activity"/>
    <property type="evidence" value="ECO:0007669"/>
    <property type="project" value="UniProtKB-KW"/>
</dbReference>
<comment type="catalytic activity">
    <reaction evidence="13">
        <text>L-threonyl-[protein] + ATP = O-phospho-L-threonyl-[protein] + ADP + H(+)</text>
        <dbReference type="Rhea" id="RHEA:46608"/>
        <dbReference type="Rhea" id="RHEA-COMP:11060"/>
        <dbReference type="Rhea" id="RHEA-COMP:11605"/>
        <dbReference type="ChEBI" id="CHEBI:15378"/>
        <dbReference type="ChEBI" id="CHEBI:30013"/>
        <dbReference type="ChEBI" id="CHEBI:30616"/>
        <dbReference type="ChEBI" id="CHEBI:61977"/>
        <dbReference type="ChEBI" id="CHEBI:456216"/>
        <dbReference type="EC" id="2.7.11.1"/>
    </reaction>
</comment>
<keyword evidence="19" id="KW-1185">Reference proteome</keyword>
<dbReference type="PROSITE" id="PS00107">
    <property type="entry name" value="PROTEIN_KINASE_ATP"/>
    <property type="match status" value="1"/>
</dbReference>
<evidence type="ECO:0000256" key="6">
    <source>
        <dbReference type="ARBA" id="ARBA00022679"/>
    </source>
</evidence>
<evidence type="ECO:0000256" key="12">
    <source>
        <dbReference type="ARBA" id="ARBA00023211"/>
    </source>
</evidence>
<protein>
    <recommendedName>
        <fullName evidence="4">non-specific serine/threonine protein kinase</fullName>
        <ecNumber evidence="4">2.7.11.1</ecNumber>
    </recommendedName>
</protein>
<keyword evidence="11" id="KW-0460">Magnesium</keyword>
<dbReference type="InterPro" id="IPR000719">
    <property type="entry name" value="Prot_kinase_dom"/>
</dbReference>
<dbReference type="GO" id="GO:0046872">
    <property type="term" value="F:metal ion binding"/>
    <property type="evidence" value="ECO:0007669"/>
    <property type="project" value="UniProtKB-KW"/>
</dbReference>
<comment type="caution">
    <text evidence="18">The sequence shown here is derived from an EMBL/GenBank/DDBJ whole genome shotgun (WGS) entry which is preliminary data.</text>
</comment>
<feature type="compositionally biased region" description="Polar residues" evidence="16">
    <location>
        <begin position="378"/>
        <end position="395"/>
    </location>
</feature>
<evidence type="ECO:0000256" key="8">
    <source>
        <dbReference type="ARBA" id="ARBA00022741"/>
    </source>
</evidence>
<evidence type="ECO:0000256" key="7">
    <source>
        <dbReference type="ARBA" id="ARBA00022723"/>
    </source>
</evidence>
<evidence type="ECO:0000313" key="18">
    <source>
        <dbReference type="EMBL" id="KAK5582512.1"/>
    </source>
</evidence>
<comment type="similarity">
    <text evidence="3">Belongs to the protein kinase superfamily. CAMK Ser/Thr protein kinase family. LKB1 subfamily.</text>
</comment>
<dbReference type="PROSITE" id="PS50011">
    <property type="entry name" value="PROTEIN_KINASE_DOM"/>
    <property type="match status" value="1"/>
</dbReference>
<proteinExistence type="inferred from homology"/>
<dbReference type="EMBL" id="JAVFKY010000001">
    <property type="protein sequence ID" value="KAK5582512.1"/>
    <property type="molecule type" value="Genomic_DNA"/>
</dbReference>
<dbReference type="Gene3D" id="1.10.510.10">
    <property type="entry name" value="Transferase(Phosphotransferase) domain 1"/>
    <property type="match status" value="1"/>
</dbReference>
<dbReference type="SUPFAM" id="SSF56112">
    <property type="entry name" value="Protein kinase-like (PK-like)"/>
    <property type="match status" value="1"/>
</dbReference>
<comment type="cofactor">
    <cofactor evidence="2">
        <name>Mg(2+)</name>
        <dbReference type="ChEBI" id="CHEBI:18420"/>
    </cofactor>
</comment>
<gene>
    <name evidence="18" type="ORF">RB653_004097</name>
</gene>
<evidence type="ECO:0000256" key="16">
    <source>
        <dbReference type="SAM" id="MobiDB-lite"/>
    </source>
</evidence>
<keyword evidence="8 15" id="KW-0547">Nucleotide-binding</keyword>
<dbReference type="Proteomes" id="UP001344447">
    <property type="component" value="Unassembled WGS sequence"/>
</dbReference>
<dbReference type="InterPro" id="IPR008271">
    <property type="entry name" value="Ser/Thr_kinase_AS"/>
</dbReference>
<dbReference type="AlphaFoldDB" id="A0AAN7U0B7"/>
<keyword evidence="7" id="KW-0479">Metal-binding</keyword>
<feature type="region of interest" description="Disordered" evidence="16">
    <location>
        <begin position="445"/>
        <end position="535"/>
    </location>
</feature>
<evidence type="ECO:0000256" key="1">
    <source>
        <dbReference type="ARBA" id="ARBA00001936"/>
    </source>
</evidence>
<evidence type="ECO:0000256" key="13">
    <source>
        <dbReference type="ARBA" id="ARBA00047899"/>
    </source>
</evidence>
<sequence length="535" mass="60344">MEVEQQQPSYTSNFIIHLNENEDNGISYRSRKSSPKLVKHYILGEVLGEGAYGKVKDGMDSFTQKRVAVKILKRARLKKIPGGEASVLKEINITKKLHNKHIIKLIDHFIIEEKGKLYIVYEYVGGGTLQNILENAPNGRLPPHQSQFIFRQLIEACEYIHSQKILHRDIKPDNILFTHANVLKLSDFGVAEDSSQLEDFECLSRSYGSPAFQPPELTQFQTTFSPFKIDIWAMGVTLYLMTIGKFPFSGANMFVLFENISKCKIEFPNDLDKDLVNLIKGILQVDHIQRFSLGQIKNHPWCIKYIPETEPFVPLLEESKFLPLEMAYGDDEGDDGGGGRGGDDELIFGYENDANTIDLQDPEYIPSISVGDQPPSTPTLHHQQQSQQFHGNGNNVLYDPRNNEHLINGLPVHPIELDPVNIKKSSIGTNISDVALIRENYICSDNDASSGQDDEEYSDDNEISGEDLNPTNHRGDRVKGNKKSLGGKRKNNSDSSKIEFNPNRSSPQPPLRNSSNRRPKITFESPHNKSKCIIN</sequence>
<feature type="compositionally biased region" description="Polar residues" evidence="16">
    <location>
        <begin position="502"/>
        <end position="514"/>
    </location>
</feature>
<dbReference type="EC" id="2.7.11.1" evidence="4"/>
<evidence type="ECO:0000256" key="15">
    <source>
        <dbReference type="PROSITE-ProRule" id="PRU10141"/>
    </source>
</evidence>
<dbReference type="FunFam" id="1.10.510.10:FF:002498">
    <property type="entry name" value="Serine/threonine-protein kinase stk11 homolog"/>
    <property type="match status" value="1"/>
</dbReference>
<evidence type="ECO:0000256" key="14">
    <source>
        <dbReference type="ARBA" id="ARBA00048679"/>
    </source>
</evidence>
<feature type="compositionally biased region" description="Acidic residues" evidence="16">
    <location>
        <begin position="452"/>
        <end position="465"/>
    </location>
</feature>
<dbReference type="PANTHER" id="PTHR24346">
    <property type="entry name" value="MAP/MICROTUBULE AFFINITY-REGULATING KINASE"/>
    <property type="match status" value="1"/>
</dbReference>
<evidence type="ECO:0000256" key="4">
    <source>
        <dbReference type="ARBA" id="ARBA00012513"/>
    </source>
</evidence>
<evidence type="ECO:0000256" key="2">
    <source>
        <dbReference type="ARBA" id="ARBA00001946"/>
    </source>
</evidence>
<keyword evidence="9" id="KW-0418">Kinase</keyword>
<reference evidence="18 19" key="1">
    <citation type="submission" date="2023-11" db="EMBL/GenBank/DDBJ databases">
        <title>Dfirmibasis_genome.</title>
        <authorList>
            <person name="Edelbroek B."/>
            <person name="Kjellin J."/>
            <person name="Jerlstrom-Hultqvist J."/>
            <person name="Soderbom F."/>
        </authorList>
    </citation>
    <scope>NUCLEOTIDE SEQUENCE [LARGE SCALE GENOMIC DNA]</scope>
    <source>
        <strain evidence="18 19">TNS-C-14</strain>
    </source>
</reference>